<dbReference type="EMBL" id="JRPF02000008">
    <property type="protein sequence ID" value="TLD78189.1"/>
    <property type="molecule type" value="Genomic_DNA"/>
</dbReference>
<dbReference type="SUPFAM" id="SSF51735">
    <property type="entry name" value="NAD(P)-binding Rossmann-fold domains"/>
    <property type="match status" value="1"/>
</dbReference>
<evidence type="ECO:0000256" key="3">
    <source>
        <dbReference type="HAMAP-Rule" id="MF_01925"/>
    </source>
</evidence>
<evidence type="ECO:0000313" key="6">
    <source>
        <dbReference type="EMBL" id="TLD78189.1"/>
    </source>
</evidence>
<dbReference type="Gene3D" id="1.10.3730.10">
    <property type="entry name" value="ProC C-terminal domain-like"/>
    <property type="match status" value="1"/>
</dbReference>
<dbReference type="InterPro" id="IPR053790">
    <property type="entry name" value="P5CR-like_CS"/>
</dbReference>
<dbReference type="GO" id="GO:0004735">
    <property type="term" value="F:pyrroline-5-carboxylate reductase activity"/>
    <property type="evidence" value="ECO:0007669"/>
    <property type="project" value="UniProtKB-UniRule"/>
</dbReference>
<keyword evidence="3" id="KW-0521">NADP</keyword>
<dbReference type="Proteomes" id="UP000064525">
    <property type="component" value="Chromosome I"/>
</dbReference>
<dbReference type="PATRIC" id="fig|76936.10.peg.1736"/>
<dbReference type="RefSeq" id="WP_058122087.1">
    <property type="nucleotide sequence ID" value="NZ_CAJTQN010000001.1"/>
</dbReference>
<dbReference type="PANTHER" id="PTHR11645:SF0">
    <property type="entry name" value="PYRROLINE-5-CARBOXYLATE REDUCTASE 3"/>
    <property type="match status" value="1"/>
</dbReference>
<keyword evidence="2 3" id="KW-0560">Oxidoreductase</keyword>
<evidence type="ECO:0000256" key="1">
    <source>
        <dbReference type="ARBA" id="ARBA00005525"/>
    </source>
</evidence>
<keyword evidence="7" id="KW-1185">Reference proteome</keyword>
<dbReference type="PIRSF" id="PIRSF000193">
    <property type="entry name" value="Pyrrol-5-carb_rd"/>
    <property type="match status" value="1"/>
</dbReference>
<feature type="domain" description="Pyrroline-5-carboxylate reductase dimerisation" evidence="4">
    <location>
        <begin position="168"/>
        <end position="266"/>
    </location>
</feature>
<dbReference type="OrthoDB" id="9805754at2"/>
<keyword evidence="3" id="KW-0963">Cytoplasm</keyword>
<dbReference type="HAMAP" id="MF_01925">
    <property type="entry name" value="P5C_reductase"/>
    <property type="match status" value="1"/>
</dbReference>
<dbReference type="Gene3D" id="3.40.50.720">
    <property type="entry name" value="NAD(P)-binding Rossmann-like Domain"/>
    <property type="match status" value="1"/>
</dbReference>
<evidence type="ECO:0000313" key="5">
    <source>
        <dbReference type="EMBL" id="CUU40662.1"/>
    </source>
</evidence>
<evidence type="ECO:0000259" key="4">
    <source>
        <dbReference type="Pfam" id="PF14748"/>
    </source>
</evidence>
<dbReference type="PANTHER" id="PTHR11645">
    <property type="entry name" value="PYRROLINE-5-CARBOXYLATE REDUCTASE"/>
    <property type="match status" value="1"/>
</dbReference>
<gene>
    <name evidence="3" type="primary">proC</name>
    <name evidence="5" type="ORF">BN2458_PEG1779</name>
    <name evidence="6" type="ORF">LS75_006960</name>
</gene>
<dbReference type="Proteomes" id="UP000029925">
    <property type="component" value="Unassembled WGS sequence"/>
</dbReference>
<comment type="subcellular location">
    <subcellularLocation>
        <location evidence="3">Cytoplasm</location>
    </subcellularLocation>
</comment>
<dbReference type="GeneID" id="78151922"/>
<dbReference type="InterPro" id="IPR000304">
    <property type="entry name" value="Pyrroline-COOH_reductase"/>
</dbReference>
<keyword evidence="3" id="KW-0028">Amino-acid biosynthesis</keyword>
<sequence>MKTLLVLGYGNIAQAILCKNLHIATHYDEIFIIGRDSKKAQDFIESYLPSAQVLPAHTNNQGQYEIECEGKDILLCTKPKGIESFRFIGKARCVYSVLAGVSVKAIQSHIESTYIVRAMPNIAALSKLSATAFYYAQEGAGADSILHIEVIPFIESFGNAVQVDNEILIESSIAPSGSGIAFLALVAESLIDAGVLEGLTHAQSSALVKQCFAGFSAELAHKSPSEIKYAISSPGGTTIRGIKSLEQSGVRGAFIEAAHIAVQYAKDCSAKNQPEKAIQSQKPQNLKA</sequence>
<dbReference type="EMBL" id="LN907858">
    <property type="protein sequence ID" value="CUU40662.1"/>
    <property type="molecule type" value="Genomic_DNA"/>
</dbReference>
<protein>
    <recommendedName>
        <fullName evidence="3">Pyrroline-5-carboxylate reductase</fullName>
        <shortName evidence="3">P5C reductase</shortName>
        <shortName evidence="3">P5CR</shortName>
        <ecNumber evidence="3">1.5.1.2</ecNumber>
    </recommendedName>
    <alternativeName>
        <fullName evidence="3">PCA reductase</fullName>
    </alternativeName>
</protein>
<evidence type="ECO:0000256" key="2">
    <source>
        <dbReference type="ARBA" id="ARBA00023002"/>
    </source>
</evidence>
<reference evidence="5" key="3">
    <citation type="submission" date="2015-11" db="EMBL/GenBank/DDBJ databases">
        <authorList>
            <person name="Zhang Y."/>
            <person name="Guo Z."/>
        </authorList>
    </citation>
    <scope>NUCLEOTIDE SEQUENCE</scope>
    <source>
        <strain evidence="5">1</strain>
    </source>
</reference>
<organism evidence="5 8">
    <name type="scientific">Helicobacter typhlonius</name>
    <dbReference type="NCBI Taxonomy" id="76936"/>
    <lineage>
        <taxon>Bacteria</taxon>
        <taxon>Pseudomonadati</taxon>
        <taxon>Campylobacterota</taxon>
        <taxon>Epsilonproteobacteria</taxon>
        <taxon>Campylobacterales</taxon>
        <taxon>Helicobacteraceae</taxon>
        <taxon>Helicobacter</taxon>
    </lineage>
</organism>
<evidence type="ECO:0000313" key="7">
    <source>
        <dbReference type="Proteomes" id="UP000029925"/>
    </source>
</evidence>
<dbReference type="PROSITE" id="PS00521">
    <property type="entry name" value="P5CR"/>
    <property type="match status" value="1"/>
</dbReference>
<dbReference type="UniPathway" id="UPA00098">
    <property type="reaction ID" value="UER00361"/>
</dbReference>
<dbReference type="GO" id="GO:0005737">
    <property type="term" value="C:cytoplasm"/>
    <property type="evidence" value="ECO:0007669"/>
    <property type="project" value="UniProtKB-SubCell"/>
</dbReference>
<comment type="pathway">
    <text evidence="3">Amino-acid biosynthesis; L-proline biosynthesis; L-proline from L-glutamate 5-semialdehyde: step 1/1.</text>
</comment>
<dbReference type="STRING" id="76936.BN2458_PEG1779"/>
<keyword evidence="3" id="KW-0641">Proline biosynthesis</keyword>
<dbReference type="AlphaFoldDB" id="A0A0S4PY15"/>
<comment type="catalytic activity">
    <reaction evidence="3">
        <text>L-proline + NAD(+) = (S)-1-pyrroline-5-carboxylate + NADH + 2 H(+)</text>
        <dbReference type="Rhea" id="RHEA:14105"/>
        <dbReference type="ChEBI" id="CHEBI:15378"/>
        <dbReference type="ChEBI" id="CHEBI:17388"/>
        <dbReference type="ChEBI" id="CHEBI:57540"/>
        <dbReference type="ChEBI" id="CHEBI:57945"/>
        <dbReference type="ChEBI" id="CHEBI:60039"/>
        <dbReference type="EC" id="1.5.1.2"/>
    </reaction>
</comment>
<evidence type="ECO:0000313" key="8">
    <source>
        <dbReference type="Proteomes" id="UP000064525"/>
    </source>
</evidence>
<dbReference type="InterPro" id="IPR008927">
    <property type="entry name" value="6-PGluconate_DH-like_C_sf"/>
</dbReference>
<reference evidence="6 7" key="1">
    <citation type="journal article" date="2014" name="Genome Announc.">
        <title>Draft genome sequences of eight enterohepatic helicobacter species isolated from both laboratory and wild rodents.</title>
        <authorList>
            <person name="Sheh A."/>
            <person name="Shen Z."/>
            <person name="Fox J.G."/>
        </authorList>
    </citation>
    <scope>NUCLEOTIDE SEQUENCE [LARGE SCALE GENOMIC DNA]</scope>
    <source>
        <strain evidence="6 7">MIT 98-6810</strain>
    </source>
</reference>
<name>A0A0S4PY15_9HELI</name>
<comment type="function">
    <text evidence="3">Catalyzes the reduction of 1-pyrroline-5-carboxylate (PCA) to L-proline.</text>
</comment>
<dbReference type="InterPro" id="IPR036291">
    <property type="entry name" value="NAD(P)-bd_dom_sf"/>
</dbReference>
<dbReference type="GO" id="GO:0055129">
    <property type="term" value="P:L-proline biosynthetic process"/>
    <property type="evidence" value="ECO:0007669"/>
    <property type="project" value="UniProtKB-UniRule"/>
</dbReference>
<reference evidence="8" key="2">
    <citation type="submission" date="2015-11" db="EMBL/GenBank/DDBJ databases">
        <authorList>
            <person name="Anvar S.Y."/>
        </authorList>
    </citation>
    <scope>NUCLEOTIDE SEQUENCE [LARGE SCALE GENOMIC DNA]</scope>
</reference>
<dbReference type="KEGG" id="hty:BN2458_PEG1779"/>
<comment type="similarity">
    <text evidence="1 3">Belongs to the pyrroline-5-carboxylate reductase family.</text>
</comment>
<accession>A0A0S4PY15</accession>
<dbReference type="EC" id="1.5.1.2" evidence="3"/>
<dbReference type="SUPFAM" id="SSF48179">
    <property type="entry name" value="6-phosphogluconate dehydrogenase C-terminal domain-like"/>
    <property type="match status" value="1"/>
</dbReference>
<comment type="catalytic activity">
    <reaction evidence="3">
        <text>L-proline + NADP(+) = (S)-1-pyrroline-5-carboxylate + NADPH + 2 H(+)</text>
        <dbReference type="Rhea" id="RHEA:14109"/>
        <dbReference type="ChEBI" id="CHEBI:15378"/>
        <dbReference type="ChEBI" id="CHEBI:17388"/>
        <dbReference type="ChEBI" id="CHEBI:57783"/>
        <dbReference type="ChEBI" id="CHEBI:58349"/>
        <dbReference type="ChEBI" id="CHEBI:60039"/>
        <dbReference type="EC" id="1.5.1.2"/>
    </reaction>
</comment>
<proteinExistence type="inferred from homology"/>
<dbReference type="InterPro" id="IPR029036">
    <property type="entry name" value="P5CR_dimer"/>
</dbReference>
<dbReference type="Pfam" id="PF14748">
    <property type="entry name" value="P5CR_dimer"/>
    <property type="match status" value="1"/>
</dbReference>